<dbReference type="RefSeq" id="WP_151967918.1">
    <property type="nucleotide sequence ID" value="NZ_AP019860.1"/>
</dbReference>
<proteinExistence type="predicted"/>
<sequence length="110" mass="11868">MDTFLDSRFGLMTIRATCSFLPVFIITWIFFSVSTALSIGGWFAILGAISGLLQNDLLSGLAACVGTGLVMFLNYSPSEDAQLTGLGVTVIVFVSCVCGYFGYWLSRDDL</sequence>
<keyword evidence="3" id="KW-1185">Reference proteome</keyword>
<evidence type="ECO:0000313" key="2">
    <source>
        <dbReference type="EMBL" id="BBM83731.1"/>
    </source>
</evidence>
<dbReference type="EMBL" id="AP019860">
    <property type="protein sequence ID" value="BBM83731.1"/>
    <property type="molecule type" value="Genomic_DNA"/>
</dbReference>
<keyword evidence="1" id="KW-0472">Membrane</keyword>
<reference evidence="2 3" key="1">
    <citation type="submission" date="2019-08" db="EMBL/GenBank/DDBJ databases">
        <title>Complete genome sequence of Candidatus Uab amorphum.</title>
        <authorList>
            <person name="Shiratori T."/>
            <person name="Suzuki S."/>
            <person name="Kakizawa Y."/>
            <person name="Ishida K."/>
        </authorList>
    </citation>
    <scope>NUCLEOTIDE SEQUENCE [LARGE SCALE GENOMIC DNA]</scope>
    <source>
        <strain evidence="2 3">SRT547</strain>
    </source>
</reference>
<dbReference type="KEGG" id="uam:UABAM_02084"/>
<name>A0A5S9F2Z5_UABAM</name>
<keyword evidence="1" id="KW-1133">Transmembrane helix</keyword>
<dbReference type="AlphaFoldDB" id="A0A5S9F2Z5"/>
<gene>
    <name evidence="2" type="ORF">UABAM_02084</name>
</gene>
<keyword evidence="1" id="KW-0812">Transmembrane</keyword>
<feature type="transmembrane region" description="Helical" evidence="1">
    <location>
        <begin position="81"/>
        <end position="105"/>
    </location>
</feature>
<evidence type="ECO:0000256" key="1">
    <source>
        <dbReference type="SAM" id="Phobius"/>
    </source>
</evidence>
<feature type="transmembrane region" description="Helical" evidence="1">
    <location>
        <begin position="20"/>
        <end position="45"/>
    </location>
</feature>
<protein>
    <submittedName>
        <fullName evidence="2">Uncharacterized protein</fullName>
    </submittedName>
</protein>
<organism evidence="2 3">
    <name type="scientific">Uabimicrobium amorphum</name>
    <dbReference type="NCBI Taxonomy" id="2596890"/>
    <lineage>
        <taxon>Bacteria</taxon>
        <taxon>Pseudomonadati</taxon>
        <taxon>Planctomycetota</taxon>
        <taxon>Candidatus Uabimicrobiia</taxon>
        <taxon>Candidatus Uabimicrobiales</taxon>
        <taxon>Candidatus Uabimicrobiaceae</taxon>
        <taxon>Candidatus Uabimicrobium</taxon>
    </lineage>
</organism>
<feature type="transmembrane region" description="Helical" evidence="1">
    <location>
        <begin position="57"/>
        <end position="75"/>
    </location>
</feature>
<evidence type="ECO:0000313" key="3">
    <source>
        <dbReference type="Proteomes" id="UP000326354"/>
    </source>
</evidence>
<dbReference type="Proteomes" id="UP000326354">
    <property type="component" value="Chromosome"/>
</dbReference>
<accession>A0A5S9F2Z5</accession>